<dbReference type="RefSeq" id="WP_008593885.1">
    <property type="nucleotide sequence ID" value="NZ_AMRM01000002.1"/>
</dbReference>
<dbReference type="FunFam" id="2.40.440.10:FF:000002">
    <property type="entry name" value="L,D-transpeptidase ErfK/SrfK"/>
    <property type="match status" value="1"/>
</dbReference>
<keyword evidence="7 9" id="KW-0573">Peptidoglycan synthesis</keyword>
<evidence type="ECO:0000313" key="12">
    <source>
        <dbReference type="EMBL" id="EKF20648.1"/>
    </source>
</evidence>
<evidence type="ECO:0000256" key="6">
    <source>
        <dbReference type="ARBA" id="ARBA00022960"/>
    </source>
</evidence>
<evidence type="ECO:0000256" key="5">
    <source>
        <dbReference type="ARBA" id="ARBA00022801"/>
    </source>
</evidence>
<dbReference type="GO" id="GO:0071555">
    <property type="term" value="P:cell wall organization"/>
    <property type="evidence" value="ECO:0007669"/>
    <property type="project" value="UniProtKB-UniRule"/>
</dbReference>
<dbReference type="STRING" id="391937.NA2_02649"/>
<evidence type="ECO:0000256" key="9">
    <source>
        <dbReference type="PROSITE-ProRule" id="PRU01373"/>
    </source>
</evidence>
<evidence type="ECO:0000256" key="1">
    <source>
        <dbReference type="ARBA" id="ARBA00004752"/>
    </source>
</evidence>
<comment type="pathway">
    <text evidence="1 9">Cell wall biogenesis; peptidoglycan biosynthesis.</text>
</comment>
<dbReference type="Proteomes" id="UP000006786">
    <property type="component" value="Unassembled WGS sequence"/>
</dbReference>
<dbReference type="PANTHER" id="PTHR30582:SF24">
    <property type="entry name" value="L,D-TRANSPEPTIDASE ERFK_SRFK-RELATED"/>
    <property type="match status" value="1"/>
</dbReference>
<evidence type="ECO:0000256" key="7">
    <source>
        <dbReference type="ARBA" id="ARBA00022984"/>
    </source>
</evidence>
<dbReference type="GO" id="GO:0071972">
    <property type="term" value="F:peptidoglycan L,D-transpeptidase activity"/>
    <property type="evidence" value="ECO:0007669"/>
    <property type="project" value="TreeGrafter"/>
</dbReference>
<dbReference type="EMBL" id="AMRM01000002">
    <property type="protein sequence ID" value="EKF20648.1"/>
    <property type="molecule type" value="Genomic_DNA"/>
</dbReference>
<dbReference type="CDD" id="cd16913">
    <property type="entry name" value="YkuD_like"/>
    <property type="match status" value="1"/>
</dbReference>
<evidence type="ECO:0000259" key="11">
    <source>
        <dbReference type="PROSITE" id="PS52029"/>
    </source>
</evidence>
<dbReference type="eggNOG" id="COG1376">
    <property type="taxonomic scope" value="Bacteria"/>
</dbReference>
<comment type="caution">
    <text evidence="12">The sequence shown here is derived from an EMBL/GenBank/DDBJ whole genome shotgun (WGS) entry which is preliminary data.</text>
</comment>
<gene>
    <name evidence="12" type="ORF">NA2_02649</name>
</gene>
<keyword evidence="4" id="KW-0808">Transferase</keyword>
<evidence type="ECO:0000256" key="2">
    <source>
        <dbReference type="ARBA" id="ARBA00005992"/>
    </source>
</evidence>
<keyword evidence="13" id="KW-1185">Reference proteome</keyword>
<keyword evidence="6 9" id="KW-0133">Cell shape</keyword>
<comment type="similarity">
    <text evidence="2">Belongs to the YkuD family.</text>
</comment>
<keyword evidence="10" id="KW-0732">Signal</keyword>
<feature type="active site" description="Proton donor/acceptor" evidence="9">
    <location>
        <position position="229"/>
    </location>
</feature>
<dbReference type="GO" id="GO:0016757">
    <property type="term" value="F:glycosyltransferase activity"/>
    <property type="evidence" value="ECO:0007669"/>
    <property type="project" value="UniProtKB-KW"/>
</dbReference>
<dbReference type="InterPro" id="IPR050979">
    <property type="entry name" value="LD-transpeptidase"/>
</dbReference>
<feature type="signal peptide" evidence="10">
    <location>
        <begin position="1"/>
        <end position="22"/>
    </location>
</feature>
<accession>K2N975</accession>
<name>K2N975_9HYPH</name>
<dbReference type="PANTHER" id="PTHR30582">
    <property type="entry name" value="L,D-TRANSPEPTIDASE"/>
    <property type="match status" value="1"/>
</dbReference>
<feature type="domain" description="L,D-TPase catalytic" evidence="11">
    <location>
        <begin position="136"/>
        <end position="269"/>
    </location>
</feature>
<dbReference type="PATRIC" id="fig|391937.3.peg.550"/>
<keyword evidence="5" id="KW-0378">Hydrolase</keyword>
<dbReference type="InterPro" id="IPR038063">
    <property type="entry name" value="Transpep_catalytic_dom"/>
</dbReference>
<keyword evidence="8 9" id="KW-0961">Cell wall biogenesis/degradation</keyword>
<organism evidence="12 13">
    <name type="scientific">Nitratireductor pacificus pht-3B</name>
    <dbReference type="NCBI Taxonomy" id="391937"/>
    <lineage>
        <taxon>Bacteria</taxon>
        <taxon>Pseudomonadati</taxon>
        <taxon>Pseudomonadota</taxon>
        <taxon>Alphaproteobacteria</taxon>
        <taxon>Hyphomicrobiales</taxon>
        <taxon>Phyllobacteriaceae</taxon>
        <taxon>Nitratireductor</taxon>
    </lineage>
</organism>
<dbReference type="GO" id="GO:0018104">
    <property type="term" value="P:peptidoglycan-protein cross-linking"/>
    <property type="evidence" value="ECO:0007669"/>
    <property type="project" value="TreeGrafter"/>
</dbReference>
<dbReference type="PROSITE" id="PS52029">
    <property type="entry name" value="LD_TPASE"/>
    <property type="match status" value="1"/>
</dbReference>
<feature type="chain" id="PRO_5003864344" evidence="10">
    <location>
        <begin position="23"/>
        <end position="269"/>
    </location>
</feature>
<reference evidence="12 13" key="1">
    <citation type="journal article" date="2012" name="J. Bacteriol.">
        <title>Genome Sequence of Nitratireductor pacificus Type Strain pht-3B.</title>
        <authorList>
            <person name="Lai Q."/>
            <person name="Li G."/>
            <person name="Shao Z."/>
        </authorList>
    </citation>
    <scope>NUCLEOTIDE SEQUENCE [LARGE SCALE GENOMIC DNA]</scope>
    <source>
        <strain evidence="13">pht-3B</strain>
    </source>
</reference>
<evidence type="ECO:0000256" key="10">
    <source>
        <dbReference type="SAM" id="SignalP"/>
    </source>
</evidence>
<evidence type="ECO:0000256" key="4">
    <source>
        <dbReference type="ARBA" id="ARBA00022679"/>
    </source>
</evidence>
<sequence length="269" mass="29904">MKSMTYAAGIAAALLISWGAHAQDRYVEPPPVLVSPDLSAPWVMQLRRGQAPAATQHRQGQVQEYRVYQQARGRTRQSLGRPRVQQDYRANRRAVAPVQQVQPAAYNAVPSDRSWSMSDPKWLPQVVAYDGKHAPGTIIVDTSQRFLFLVLKDGQARRYGVGVGKEGFGWTGTEKISQKREWPDWRPPAEMIAREKAKGRILPAHMKGGPANPLGARALYLGSTLYRIHGTNAPWTIGRAVSSGCIRMRNEDVMDLYNRVPVGAKVVVI</sequence>
<dbReference type="GO" id="GO:0008360">
    <property type="term" value="P:regulation of cell shape"/>
    <property type="evidence" value="ECO:0007669"/>
    <property type="project" value="UniProtKB-UniRule"/>
</dbReference>
<dbReference type="OrthoDB" id="9787225at2"/>
<dbReference type="Pfam" id="PF03734">
    <property type="entry name" value="YkuD"/>
    <property type="match status" value="1"/>
</dbReference>
<evidence type="ECO:0000256" key="8">
    <source>
        <dbReference type="ARBA" id="ARBA00023316"/>
    </source>
</evidence>
<evidence type="ECO:0000256" key="3">
    <source>
        <dbReference type="ARBA" id="ARBA00022676"/>
    </source>
</evidence>
<protein>
    <submittedName>
        <fullName evidence="12">ErfK/YbiS/YcfS/YnhG protein</fullName>
    </submittedName>
</protein>
<keyword evidence="3" id="KW-0328">Glycosyltransferase</keyword>
<dbReference type="GO" id="GO:0005576">
    <property type="term" value="C:extracellular region"/>
    <property type="evidence" value="ECO:0007669"/>
    <property type="project" value="TreeGrafter"/>
</dbReference>
<dbReference type="SUPFAM" id="SSF141523">
    <property type="entry name" value="L,D-transpeptidase catalytic domain-like"/>
    <property type="match status" value="1"/>
</dbReference>
<proteinExistence type="inferred from homology"/>
<dbReference type="UniPathway" id="UPA00219"/>
<dbReference type="AlphaFoldDB" id="K2N975"/>
<dbReference type="InterPro" id="IPR005490">
    <property type="entry name" value="LD_TPept_cat_dom"/>
</dbReference>
<evidence type="ECO:0000313" key="13">
    <source>
        <dbReference type="Proteomes" id="UP000006786"/>
    </source>
</evidence>
<dbReference type="Gene3D" id="2.40.440.10">
    <property type="entry name" value="L,D-transpeptidase catalytic domain-like"/>
    <property type="match status" value="1"/>
</dbReference>
<feature type="active site" description="Nucleophile" evidence="9">
    <location>
        <position position="245"/>
    </location>
</feature>